<proteinExistence type="predicted"/>
<keyword evidence="2" id="KW-1133">Transmembrane helix</keyword>
<keyword evidence="2" id="KW-0812">Transmembrane</keyword>
<protein>
    <recommendedName>
        <fullName evidence="4">Phage protein</fullName>
    </recommendedName>
</protein>
<feature type="transmembrane region" description="Helical" evidence="2">
    <location>
        <begin position="458"/>
        <end position="476"/>
    </location>
</feature>
<organism evidence="3">
    <name type="scientific">Proteus mirabilis</name>
    <dbReference type="NCBI Taxonomy" id="584"/>
    <lineage>
        <taxon>Bacteria</taxon>
        <taxon>Pseudomonadati</taxon>
        <taxon>Pseudomonadota</taxon>
        <taxon>Gammaproteobacteria</taxon>
        <taxon>Enterobacterales</taxon>
        <taxon>Morganellaceae</taxon>
        <taxon>Proteus</taxon>
    </lineage>
</organism>
<evidence type="ECO:0000256" key="1">
    <source>
        <dbReference type="SAM" id="Coils"/>
    </source>
</evidence>
<sequence length="783" mass="84833">MALLDTFVQVFEFDTRQADDAFNRVSKSTDDIIAEMKKAQQSATMGADGFTQFIQNLSAQLTELSSNSVDIHVNSDTSGVADNLIAEIDRIKESATDNSQSVNDFIQSVIASIEQLSAGEAINIEVEAGDTQEKIASVTAKIDELKSSMNLLDIQRSELSQGINESRVSSETLNAQYQQMQDELSLLNNELVSLTDAEKKNREGKEVIDAIVTALNADYTQFIETMRTKGIKTAIDEAKAQEHLQKELSETGSKYQDAGSSVAGFATKALGAVGIVMSIGTIFAESVSRSQEIETLDKLGKQIGVATADVDAFSGSIAELGGSRESAQADLSAMAKSFGNTKDSMEKVLQTADKVQGMSFDKAKKTLEGMGVSDEKTIELMMKGRKELERTMGIQKEYSGISKESIESSIKFNSAMAKFQQSSGLLKNSFLEMVIPALSKGLEWLTKLVTFCKENKHLVVGFFTAVATILLGKYIYAMKLASISTWTTLFPIIAIIAVIALLAAAFAIVYDDIMNFIDGNDSMIGRILEKYPRLKVVILALWETFKKLFEYLKVIVGVVADIVVAGWDLMASGLKAYVKYLLSCISVIAGWGKSFAGVFNTVSDAVVSAFEWMWEQVEKIIGWVNTGLNAVKNGWKSAKEFFGFGGDEAEIKITSDDASNYLSALSAKRNQVASAGIDTSEIDKEIIELKKQLDNGLDASKIIADVEEANKRLMMASHDAMNPITSQAISNQSNVKNESNVSIGEIKVETQATDAQGVASGLSNALQDEIANVNQQHSSGLGG</sequence>
<keyword evidence="2" id="KW-0472">Membrane</keyword>
<reference evidence="3" key="1">
    <citation type="submission" date="2020-07" db="EMBL/GenBank/DDBJ databases">
        <title>Hypervirulent multi-drug resistant Proteus mirabilis strain with mosaic plasmid.</title>
        <authorList>
            <person name="Shelenkov A."/>
            <person name="Mikhaylova Y.V."/>
            <person name="Yanushevich Y.G."/>
            <person name="Petrova L."/>
            <person name="Fomina V."/>
            <person name="Zamyatin M."/>
            <person name="Shagin D."/>
        </authorList>
    </citation>
    <scope>NUCLEOTIDE SEQUENCE</scope>
    <source>
        <strain evidence="3">CriePir89</strain>
    </source>
</reference>
<dbReference type="EMBL" id="CP059056">
    <property type="protein sequence ID" value="QLJ20650.1"/>
    <property type="molecule type" value="Genomic_DNA"/>
</dbReference>
<evidence type="ECO:0008006" key="4">
    <source>
        <dbReference type="Google" id="ProtNLM"/>
    </source>
</evidence>
<feature type="coiled-coil region" evidence="1">
    <location>
        <begin position="163"/>
        <end position="197"/>
    </location>
</feature>
<dbReference type="RefSeq" id="WP_141060699.1">
    <property type="nucleotide sequence ID" value="NZ_CP189777.1"/>
</dbReference>
<keyword evidence="1" id="KW-0175">Coiled coil</keyword>
<dbReference type="AlphaFoldDB" id="A0A7D5W8E2"/>
<feature type="transmembrane region" description="Helical" evidence="2">
    <location>
        <begin position="488"/>
        <end position="510"/>
    </location>
</feature>
<accession>A0A7D5W8E2</accession>
<gene>
    <name evidence="3" type="ORF">HZ283_07465</name>
</gene>
<name>A0A7D5W8E2_PROMI</name>
<evidence type="ECO:0000313" key="3">
    <source>
        <dbReference type="EMBL" id="QLJ20650.1"/>
    </source>
</evidence>
<evidence type="ECO:0000256" key="2">
    <source>
        <dbReference type="SAM" id="Phobius"/>
    </source>
</evidence>